<dbReference type="PANTHER" id="PTHR33240:SF15">
    <property type="entry name" value="GAG-PRO-LIKE PROTEIN"/>
    <property type="match status" value="1"/>
</dbReference>
<comment type="caution">
    <text evidence="1">The sequence shown here is derived from an EMBL/GenBank/DDBJ whole genome shotgun (WGS) entry which is preliminary data.</text>
</comment>
<name>A0AAW2LKK3_SESRA</name>
<dbReference type="PANTHER" id="PTHR33240">
    <property type="entry name" value="OS08G0508500 PROTEIN"/>
    <property type="match status" value="1"/>
</dbReference>
<dbReference type="EMBL" id="JACGWJ010000024">
    <property type="protein sequence ID" value="KAL0319670.1"/>
    <property type="molecule type" value="Genomic_DNA"/>
</dbReference>
<proteinExistence type="predicted"/>
<reference evidence="1" key="2">
    <citation type="journal article" date="2024" name="Plant">
        <title>Genomic evolution and insights into agronomic trait innovations of Sesamum species.</title>
        <authorList>
            <person name="Miao H."/>
            <person name="Wang L."/>
            <person name="Qu L."/>
            <person name="Liu H."/>
            <person name="Sun Y."/>
            <person name="Le M."/>
            <person name="Wang Q."/>
            <person name="Wei S."/>
            <person name="Zheng Y."/>
            <person name="Lin W."/>
            <person name="Duan Y."/>
            <person name="Cao H."/>
            <person name="Xiong S."/>
            <person name="Wang X."/>
            <person name="Wei L."/>
            <person name="Li C."/>
            <person name="Ma Q."/>
            <person name="Ju M."/>
            <person name="Zhao R."/>
            <person name="Li G."/>
            <person name="Mu C."/>
            <person name="Tian Q."/>
            <person name="Mei H."/>
            <person name="Zhang T."/>
            <person name="Gao T."/>
            <person name="Zhang H."/>
        </authorList>
    </citation>
    <scope>NUCLEOTIDE SEQUENCE</scope>
    <source>
        <strain evidence="1">G02</strain>
    </source>
</reference>
<organism evidence="1">
    <name type="scientific">Sesamum radiatum</name>
    <name type="common">Black benniseed</name>
    <dbReference type="NCBI Taxonomy" id="300843"/>
    <lineage>
        <taxon>Eukaryota</taxon>
        <taxon>Viridiplantae</taxon>
        <taxon>Streptophyta</taxon>
        <taxon>Embryophyta</taxon>
        <taxon>Tracheophyta</taxon>
        <taxon>Spermatophyta</taxon>
        <taxon>Magnoliopsida</taxon>
        <taxon>eudicotyledons</taxon>
        <taxon>Gunneridae</taxon>
        <taxon>Pentapetalae</taxon>
        <taxon>asterids</taxon>
        <taxon>lamiids</taxon>
        <taxon>Lamiales</taxon>
        <taxon>Pedaliaceae</taxon>
        <taxon>Sesamum</taxon>
    </lineage>
</organism>
<reference evidence="1" key="1">
    <citation type="submission" date="2020-06" db="EMBL/GenBank/DDBJ databases">
        <authorList>
            <person name="Li T."/>
            <person name="Hu X."/>
            <person name="Zhang T."/>
            <person name="Song X."/>
            <person name="Zhang H."/>
            <person name="Dai N."/>
            <person name="Sheng W."/>
            <person name="Hou X."/>
            <person name="Wei L."/>
        </authorList>
    </citation>
    <scope>NUCLEOTIDE SEQUENCE</scope>
    <source>
        <strain evidence="1">G02</strain>
        <tissue evidence="1">Leaf</tissue>
    </source>
</reference>
<dbReference type="AlphaFoldDB" id="A0AAW2LKK3"/>
<sequence length="198" mass="21779">MAINNAELARVSTPLTSFSGSVVEPIGKVMLPISLGSYPKRVTKMVMFLVIDTPSAYNVILGRPSLNSFQAIASTYHLKLKFTTPNEIGEEVGDRRQARECYANSLRKELKDRSNEVSSRGKAPITIEELPAAREGEGDPLIAKKRMVEERMGPAEEVKTIKLTQQPDIKTVKIGTLLDSQLESSLVAFLQENISAFA</sequence>
<evidence type="ECO:0000313" key="1">
    <source>
        <dbReference type="EMBL" id="KAL0319670.1"/>
    </source>
</evidence>
<accession>A0AAW2LKK3</accession>
<gene>
    <name evidence="1" type="ORF">Sradi_5228500</name>
</gene>
<protein>
    <submittedName>
        <fullName evidence="1">Uncharacterized protein</fullName>
    </submittedName>
</protein>